<keyword evidence="1" id="KW-0732">Signal</keyword>
<reference evidence="2" key="1">
    <citation type="submission" date="2025-05" db="UniProtKB">
        <authorList>
            <consortium name="RefSeq"/>
        </authorList>
    </citation>
    <scope>NUCLEOTIDE SEQUENCE [LARGE SCALE GENOMIC DNA]</scope>
    <source>
        <strain evidence="2">14028-0561.14</strain>
    </source>
</reference>
<keyword evidence="2" id="KW-1185">Reference proteome</keyword>
<sequence length="174" mass="19903">MLLKYFALPIITQLLVATAKPINPGFDDPQQKALEKEAKEETVNLLNSLFRSQIEYFTEVNANLNPQTKRAADIRLYITRLNQAIAESELDEKDKMWLDIFEEFKGSPLLLNREEETGLTDMQYKIVLTGKKLQDISTAFVSDVADYFWKMAKISGKVVENHFDGKNRLPSPTS</sequence>
<dbReference type="GeneID" id="108085282"/>
<gene>
    <name evidence="3" type="primary">LOC108085282</name>
</gene>
<evidence type="ECO:0000256" key="1">
    <source>
        <dbReference type="SAM" id="SignalP"/>
    </source>
</evidence>
<protein>
    <submittedName>
        <fullName evidence="3">Uncharacterized protein</fullName>
    </submittedName>
</protein>
<reference evidence="3" key="2">
    <citation type="submission" date="2025-08" db="UniProtKB">
        <authorList>
            <consortium name="RefSeq"/>
        </authorList>
    </citation>
    <scope>IDENTIFICATION</scope>
    <source>
        <strain evidence="3">14028-0561.14</strain>
        <tissue evidence="3">Whole fly</tissue>
    </source>
</reference>
<feature type="chain" id="PRO_5028043836" evidence="1">
    <location>
        <begin position="20"/>
        <end position="174"/>
    </location>
</feature>
<dbReference type="AlphaFoldDB" id="A0A6P4JR45"/>
<dbReference type="RefSeq" id="XP_017037323.1">
    <property type="nucleotide sequence ID" value="XM_017181834.3"/>
</dbReference>
<feature type="signal peptide" evidence="1">
    <location>
        <begin position="1"/>
        <end position="19"/>
    </location>
</feature>
<dbReference type="Proteomes" id="UP001652661">
    <property type="component" value="Chromosome 2R"/>
</dbReference>
<dbReference type="OrthoDB" id="7979796at2759"/>
<proteinExistence type="predicted"/>
<evidence type="ECO:0000313" key="2">
    <source>
        <dbReference type="Proteomes" id="UP001652661"/>
    </source>
</evidence>
<name>A0A6P4JR45_DROKI</name>
<accession>A0A6P4JR45</accession>
<organism evidence="2 3">
    <name type="scientific">Drosophila kikkawai</name>
    <name type="common">Fruit fly</name>
    <dbReference type="NCBI Taxonomy" id="30033"/>
    <lineage>
        <taxon>Eukaryota</taxon>
        <taxon>Metazoa</taxon>
        <taxon>Ecdysozoa</taxon>
        <taxon>Arthropoda</taxon>
        <taxon>Hexapoda</taxon>
        <taxon>Insecta</taxon>
        <taxon>Pterygota</taxon>
        <taxon>Neoptera</taxon>
        <taxon>Endopterygota</taxon>
        <taxon>Diptera</taxon>
        <taxon>Brachycera</taxon>
        <taxon>Muscomorpha</taxon>
        <taxon>Ephydroidea</taxon>
        <taxon>Drosophilidae</taxon>
        <taxon>Drosophila</taxon>
        <taxon>Sophophora</taxon>
    </lineage>
</organism>
<evidence type="ECO:0000313" key="3">
    <source>
        <dbReference type="RefSeq" id="XP_017037323.1"/>
    </source>
</evidence>